<dbReference type="GO" id="GO:0004046">
    <property type="term" value="F:aminoacylase activity"/>
    <property type="evidence" value="ECO:0007669"/>
    <property type="project" value="TreeGrafter"/>
</dbReference>
<dbReference type="InterPro" id="IPR002933">
    <property type="entry name" value="Peptidase_M20"/>
</dbReference>
<feature type="signal peptide" evidence="4">
    <location>
        <begin position="1"/>
        <end position="18"/>
    </location>
</feature>
<dbReference type="PANTHER" id="PTHR45892:SF1">
    <property type="entry name" value="AMINOACYLASE-1"/>
    <property type="match status" value="1"/>
</dbReference>
<gene>
    <name evidence="5" type="primary">ga21455</name>
    <name evidence="5" type="ORF">PR202_ga21455</name>
</gene>
<dbReference type="FunFam" id="1.10.150.900:FF:000001">
    <property type="entry name" value="Aminoacylase-1, putative"/>
    <property type="match status" value="1"/>
</dbReference>
<dbReference type="PIRSF" id="PIRSF036696">
    <property type="entry name" value="ACY-1"/>
    <property type="match status" value="1"/>
</dbReference>
<dbReference type="Proteomes" id="UP001054889">
    <property type="component" value="Unassembled WGS sequence"/>
</dbReference>
<comment type="cofactor">
    <cofactor evidence="3">
        <name>Zn(2+)</name>
        <dbReference type="ChEBI" id="CHEBI:29105"/>
    </cofactor>
    <text evidence="3">Binds 2 Zn(2+) ions per subunit.</text>
</comment>
<feature type="binding site" evidence="3">
    <location>
        <position position="382"/>
    </location>
    <ligand>
        <name>Zn(2+)</name>
        <dbReference type="ChEBI" id="CHEBI:29105"/>
        <label>2</label>
    </ligand>
</feature>
<dbReference type="PROSITE" id="PS00758">
    <property type="entry name" value="ARGE_DAPE_CPG2_1"/>
    <property type="match status" value="1"/>
</dbReference>
<evidence type="ECO:0000256" key="1">
    <source>
        <dbReference type="ARBA" id="ARBA00022801"/>
    </source>
</evidence>
<feature type="binding site" evidence="3">
    <location>
        <position position="192"/>
    </location>
    <ligand>
        <name>Zn(2+)</name>
        <dbReference type="ChEBI" id="CHEBI:29105"/>
        <label>1</label>
    </ligand>
</feature>
<dbReference type="FunFam" id="3.40.630.10:FF:000019">
    <property type="entry name" value="Aminoacylase 1"/>
    <property type="match status" value="1"/>
</dbReference>
<dbReference type="InterPro" id="IPR052083">
    <property type="entry name" value="Aminoacylase-1_M20A"/>
</dbReference>
<evidence type="ECO:0000256" key="3">
    <source>
        <dbReference type="PIRSR" id="PIRSR036696-2"/>
    </source>
</evidence>
<organism evidence="5 6">
    <name type="scientific">Eleusine coracana subsp. coracana</name>
    <dbReference type="NCBI Taxonomy" id="191504"/>
    <lineage>
        <taxon>Eukaryota</taxon>
        <taxon>Viridiplantae</taxon>
        <taxon>Streptophyta</taxon>
        <taxon>Embryophyta</taxon>
        <taxon>Tracheophyta</taxon>
        <taxon>Spermatophyta</taxon>
        <taxon>Magnoliopsida</taxon>
        <taxon>Liliopsida</taxon>
        <taxon>Poales</taxon>
        <taxon>Poaceae</taxon>
        <taxon>PACMAD clade</taxon>
        <taxon>Chloridoideae</taxon>
        <taxon>Cynodonteae</taxon>
        <taxon>Eleusininae</taxon>
        <taxon>Eleusine</taxon>
    </lineage>
</organism>
<dbReference type="InterPro" id="IPR001261">
    <property type="entry name" value="ArgE/DapE_CS"/>
</dbReference>
<sequence>MAAARMLLSIALLASAAAATSPSSDADAISRFQEYLRIDTAQPAPKYAAAVDFLRAQAAAAGLEAQTIELFAGKPLLLLKWPGRQPSLPSILLNSHTDVVPSEPHKWEHPPFSAALDEASGRIYARGSQDMKCVGMQYLEAIRRVRAAGFIPDRNIYITFVPDEEIGGHEGVEAFVESKEYKDLNVGLVLDEGLASPGEEYRVFYAERSPWWLTIKAKGAPGHGAKLYDDVDLVKSGEKAEGDVVSVNFAYLKAGTQTPTGFVMNLQPSEAEVGLDIRMPPNVHVEALKRRLVEEWAPSSRNMSFEFKQKGCVLDNFGKPAITPVDSSNPWWSVFEEAVKRAGGKLGKPEVFPASTDARYFRKIGIPALGFSPMANTPILLHDHNEFLSKDEYIKGIGIYESVIKALATHKDDARDDESRAEL</sequence>
<comment type="caution">
    <text evidence="5">The sequence shown here is derived from an EMBL/GenBank/DDBJ whole genome shotgun (WGS) entry which is preliminary data.</text>
</comment>
<dbReference type="InterPro" id="IPR036264">
    <property type="entry name" value="Bact_exopeptidase_dim_dom"/>
</dbReference>
<keyword evidence="3" id="KW-0479">Metal-binding</keyword>
<dbReference type="Pfam" id="PF01546">
    <property type="entry name" value="Peptidase_M20"/>
    <property type="match status" value="1"/>
</dbReference>
<dbReference type="AlphaFoldDB" id="A0AAV5D013"/>
<evidence type="ECO:0000256" key="2">
    <source>
        <dbReference type="PIRSR" id="PIRSR036696-1"/>
    </source>
</evidence>
<evidence type="ECO:0000313" key="5">
    <source>
        <dbReference type="EMBL" id="GJN03954.1"/>
    </source>
</evidence>
<proteinExistence type="predicted"/>
<feature type="binding site" evidence="3">
    <location>
        <position position="130"/>
    </location>
    <ligand>
        <name>Zn(2+)</name>
        <dbReference type="ChEBI" id="CHEBI:29105"/>
        <label>2</label>
    </ligand>
</feature>
<evidence type="ECO:0000256" key="4">
    <source>
        <dbReference type="SAM" id="SignalP"/>
    </source>
</evidence>
<feature type="active site" evidence="2">
    <location>
        <position position="98"/>
    </location>
</feature>
<feature type="active site" description="Proton acceptor" evidence="2">
    <location>
        <position position="164"/>
    </location>
</feature>
<accession>A0AAV5D013</accession>
<feature type="binding site" evidence="3">
    <location>
        <position position="96"/>
    </location>
    <ligand>
        <name>Zn(2+)</name>
        <dbReference type="ChEBI" id="CHEBI:29105"/>
        <label>1</label>
    </ligand>
</feature>
<keyword evidence="6" id="KW-1185">Reference proteome</keyword>
<feature type="binding site" evidence="3">
    <location>
        <position position="165"/>
    </location>
    <ligand>
        <name>Zn(2+)</name>
        <dbReference type="ChEBI" id="CHEBI:29105"/>
        <label>2</label>
    </ligand>
</feature>
<feature type="binding site" evidence="3">
    <location>
        <position position="130"/>
    </location>
    <ligand>
        <name>Zn(2+)</name>
        <dbReference type="ChEBI" id="CHEBI:29105"/>
        <label>1</label>
    </ligand>
</feature>
<dbReference type="Gene3D" id="3.40.630.10">
    <property type="entry name" value="Zn peptidases"/>
    <property type="match status" value="1"/>
</dbReference>
<dbReference type="Gene3D" id="1.10.150.900">
    <property type="match status" value="1"/>
</dbReference>
<name>A0AAV5D013_ELECO</name>
<evidence type="ECO:0008006" key="7">
    <source>
        <dbReference type="Google" id="ProtNLM"/>
    </source>
</evidence>
<dbReference type="PROSITE" id="PS00759">
    <property type="entry name" value="ARGE_DAPE_CPG2_2"/>
    <property type="match status" value="1"/>
</dbReference>
<reference evidence="5" key="2">
    <citation type="submission" date="2021-12" db="EMBL/GenBank/DDBJ databases">
        <title>Resequencing data analysis of finger millet.</title>
        <authorList>
            <person name="Hatakeyama M."/>
            <person name="Aluri S."/>
            <person name="Balachadran M.T."/>
            <person name="Sivarajan S.R."/>
            <person name="Poveda L."/>
            <person name="Shimizu-Inatsugi R."/>
            <person name="Schlapbach R."/>
            <person name="Sreeman S.M."/>
            <person name="Shimizu K.K."/>
        </authorList>
    </citation>
    <scope>NUCLEOTIDE SEQUENCE</scope>
</reference>
<feature type="chain" id="PRO_5043697174" description="N-acyl-L-amino-acid amidohydrolase" evidence="4">
    <location>
        <begin position="19"/>
        <end position="423"/>
    </location>
</feature>
<dbReference type="SUPFAM" id="SSF53187">
    <property type="entry name" value="Zn-dependent exopeptidases"/>
    <property type="match status" value="1"/>
</dbReference>
<evidence type="ECO:0000313" key="6">
    <source>
        <dbReference type="Proteomes" id="UP001054889"/>
    </source>
</evidence>
<keyword evidence="4" id="KW-0732">Signal</keyword>
<protein>
    <recommendedName>
        <fullName evidence="7">N-acyl-L-amino-acid amidohydrolase</fullName>
    </recommendedName>
</protein>
<dbReference type="SUPFAM" id="SSF55031">
    <property type="entry name" value="Bacterial exopeptidase dimerisation domain"/>
    <property type="match status" value="1"/>
</dbReference>
<reference evidence="5" key="1">
    <citation type="journal article" date="2018" name="DNA Res.">
        <title>Multiple hybrid de novo genome assembly of finger millet, an orphan allotetraploid crop.</title>
        <authorList>
            <person name="Hatakeyama M."/>
            <person name="Aluri S."/>
            <person name="Balachadran M.T."/>
            <person name="Sivarajan S.R."/>
            <person name="Patrignani A."/>
            <person name="Gruter S."/>
            <person name="Poveda L."/>
            <person name="Shimizu-Inatsugi R."/>
            <person name="Baeten J."/>
            <person name="Francoijs K.J."/>
            <person name="Nataraja K.N."/>
            <person name="Reddy Y.A.N."/>
            <person name="Phadnis S."/>
            <person name="Ravikumar R.L."/>
            <person name="Schlapbach R."/>
            <person name="Sreeman S.M."/>
            <person name="Shimizu K.K."/>
        </authorList>
    </citation>
    <scope>NUCLEOTIDE SEQUENCE</scope>
</reference>
<dbReference type="EMBL" id="BQKI01000010">
    <property type="protein sequence ID" value="GJN03954.1"/>
    <property type="molecule type" value="Genomic_DNA"/>
</dbReference>
<dbReference type="GO" id="GO:0046872">
    <property type="term" value="F:metal ion binding"/>
    <property type="evidence" value="ECO:0007669"/>
    <property type="project" value="UniProtKB-KW"/>
</dbReference>
<dbReference type="PANTHER" id="PTHR45892">
    <property type="entry name" value="AMINOACYLASE-1"/>
    <property type="match status" value="1"/>
</dbReference>
<keyword evidence="1" id="KW-0378">Hydrolase</keyword>
<keyword evidence="3" id="KW-0862">Zinc</keyword>